<protein>
    <submittedName>
        <fullName evidence="1">DUF1116 domain-containing protein</fullName>
    </submittedName>
</protein>
<dbReference type="Pfam" id="PF06545">
    <property type="entry name" value="AllG"/>
    <property type="match status" value="1"/>
</dbReference>
<name>A0ABY7WXA7_9BACL</name>
<keyword evidence="2" id="KW-1185">Reference proteome</keyword>
<sequence length="423" mass="45625">MSIGAMIQEANEKVVQTILNGQPFLTDVVPAHTVIPILKDKVLLHAGPPIAYHEMTGPMKGAAIGAVIFEQWTDDYEEAEQMLERGEVTFTPCHHVNAVGPMGGITSGHMPVLVVENRNGSAKAYCTMNEGIGKVMRFGANDDEVISRLHWMKDVLGPVLSKTLKETGEGVNLNVIISKAITMGDEFHQRNIAASVLLLKELAPYLMLAEIEDTERRDVLQFLADTDQFFLNVMMATCKAVLDEARQHEAGTIVTAMTRNGKEFGIRISGMGDEWFTAPVNTPEGLFFTGYSQDDANPDIGDSAITETYGVGGMAMVAAPGVTRFLGRAGASEAQAISEEMIEICDRHNSNLSIPSWDFQGACVGIDIRKVVETGITPIINTGIAHKNPGIGQVGAGTVRAPLACFEKALEAYAEKLGLVQHA</sequence>
<accession>A0ABY7WXA7</accession>
<dbReference type="RefSeq" id="WP_026825120.1">
    <property type="nucleotide sequence ID" value="NZ_CP118099.1"/>
</dbReference>
<reference evidence="1 2" key="1">
    <citation type="submission" date="2023-02" db="EMBL/GenBank/DDBJ databases">
        <title>A bacterium isolated from plastisphere.</title>
        <authorList>
            <person name="Sun Y."/>
        </authorList>
    </citation>
    <scope>NUCLEOTIDE SEQUENCE [LARGE SCALE GENOMIC DNA]</scope>
    <source>
        <strain evidence="2">a-1</strain>
    </source>
</reference>
<dbReference type="Proteomes" id="UP001213680">
    <property type="component" value="Chromosome"/>
</dbReference>
<dbReference type="InterPro" id="IPR009499">
    <property type="entry name" value="AllG-like"/>
</dbReference>
<dbReference type="Gene3D" id="1.10.10.660">
    <property type="entry name" value="conserved protein of unknown function from Enterococcus faecalis V583"/>
    <property type="match status" value="1"/>
</dbReference>
<evidence type="ECO:0000313" key="2">
    <source>
        <dbReference type="Proteomes" id="UP001213680"/>
    </source>
</evidence>
<gene>
    <name evidence="1" type="ORF">PTI97_11880</name>
</gene>
<proteinExistence type="predicted"/>
<evidence type="ECO:0000313" key="1">
    <source>
        <dbReference type="EMBL" id="WDH75516.1"/>
    </source>
</evidence>
<dbReference type="Gene3D" id="3.90.1700.10">
    <property type="entry name" value="v583 domain like"/>
    <property type="match status" value="1"/>
</dbReference>
<organism evidence="1 2">
    <name type="scientific">Exiguobacterium marinum</name>
    <dbReference type="NCBI Taxonomy" id="273528"/>
    <lineage>
        <taxon>Bacteria</taxon>
        <taxon>Bacillati</taxon>
        <taxon>Bacillota</taxon>
        <taxon>Bacilli</taxon>
        <taxon>Bacillales</taxon>
        <taxon>Bacillales Family XII. Incertae Sedis</taxon>
        <taxon>Exiguobacterium</taxon>
    </lineage>
</organism>
<dbReference type="Gene3D" id="3.90.1710.10">
    <property type="entry name" value="Enterococcus faecalis V583 domain"/>
    <property type="match status" value="1"/>
</dbReference>
<dbReference type="EMBL" id="CP118099">
    <property type="protein sequence ID" value="WDH75516.1"/>
    <property type="molecule type" value="Genomic_DNA"/>
</dbReference>
<dbReference type="InterPro" id="IPR024033">
    <property type="entry name" value="OXTCase_su_AllG_h-dom"/>
</dbReference>